<sequence>MLARLLLASLVVTALIAIVVSLPQPAQPTALSHSATGQTSPFWQIPAGPTLAAEPPADDPLRYVTLLAVEEPIDAVLNRAPREDSPRAWERAAMLDLPLPDGSVASFALVESPVMAPELAARYPQIRTYLGQQRDDPSVTARLTRSQNGYHAIIIGPTTSSFVTPYGGPDRTLHIAFASSDQRALEWLPEPELEPAQAITLAQSGSNGSMRHDFRLAIATTGEYAQFHGGTTASVMAEVVALVNATNAIFEREIAFRFILAENTDQLFFLDPATDPFTAYDPDNDVREIWLGESNTVIEATLGRTYDIGHLLTTGSGGIAAFLWCNEFFQNRGRANSGSWQPTSARIIGTFVHELGHQFGSQHTFNSESGACGNLLGRSQRSPTTAYEPGSGSTIMSYAGSCAPENIINFRTAVDLYYHSYSLEQMTTYPRSGNALACGGTDVPTGNTPPVVSAGPSYTIPARTPFELLGTASDPDGDQLTFTWEQYDLGPASPPLSDDGARPLFRSSPPSANPNRLFPQYLDIVTREETLGETLPTTNRTLTFRFTARDNRPGAGAFAFDTTTLAVVAAAGPFQITSIAGGERFAQGEQIPVQWDVANTDQAPISCANVQIDLTEDAGVSYTTLLASTPNTGSANVTLPDYPLLAANLRVKCADNIFLDLSPTFSTAGSIVTKTSDDNGTCTREDCALREAVALVNALPGANVLELNAGVYQLSLNGAGPLVINDTLTIEGAGPDQTIIDGGGLDRVFDLQTNQVVLRNLTIRNGATDGNGGGIYSRANLTLENVVIAGNQADVGGGIYNQGDLTLENAMVETNQAGVGGGIFHRSGQLVVVKSIIRDNQTQGRGGGINATASLTIIDSTISANRADLNGGGVYFLSFTTGPSATLRIERSTLTNNEAGSGGGVYLGTNYGTATGDMRIENSTLSENTARTGGALFVEANTTQNVQPVLLHYNTIANNSPSGIFWAGGSVTATGNIIAANGNRDCTFSRNAAERPDRLSSGGHNLIGDGSCLFDATGDQGGTLQAPLDPRLAPLGIYGGTTLNHPPYADSPAVDTAGSTCPATDQRGIARPVGPACDIGAVERSASDPLAPTPTPTAEPSATPTTSPTAGPSASPTTSPTAGPSPTPSPTPTIGPITSQRVYLPLVRR</sequence>
<dbReference type="InterPro" id="IPR006626">
    <property type="entry name" value="PbH1"/>
</dbReference>
<accession>A0ABS4DE09</accession>
<protein>
    <recommendedName>
        <fullName evidence="4">Right handed beta helix domain-containing protein</fullName>
    </recommendedName>
</protein>
<evidence type="ECO:0008006" key="4">
    <source>
        <dbReference type="Google" id="ProtNLM"/>
    </source>
</evidence>
<comment type="caution">
    <text evidence="2">The sequence shown here is derived from an EMBL/GenBank/DDBJ whole genome shotgun (WGS) entry which is preliminary data.</text>
</comment>
<name>A0ABS4DE09_9CHLR</name>
<gene>
    <name evidence="2" type="ORF">EYB53_018300</name>
</gene>
<dbReference type="EMBL" id="SIJK02000039">
    <property type="protein sequence ID" value="MBP1467672.1"/>
    <property type="molecule type" value="Genomic_DNA"/>
</dbReference>
<dbReference type="SMART" id="SM00710">
    <property type="entry name" value="PbH1"/>
    <property type="match status" value="5"/>
</dbReference>
<dbReference type="SUPFAM" id="SSF51126">
    <property type="entry name" value="Pectin lyase-like"/>
    <property type="match status" value="1"/>
</dbReference>
<reference evidence="2 3" key="1">
    <citation type="submission" date="2021-03" db="EMBL/GenBank/DDBJ databases">
        <authorList>
            <person name="Grouzdev D.S."/>
        </authorList>
    </citation>
    <scope>NUCLEOTIDE SEQUENCE [LARGE SCALE GENOMIC DNA]</scope>
    <source>
        <strain evidence="2 3">M50-1</strain>
    </source>
</reference>
<evidence type="ECO:0000256" key="1">
    <source>
        <dbReference type="SAM" id="MobiDB-lite"/>
    </source>
</evidence>
<dbReference type="Pfam" id="PF13583">
    <property type="entry name" value="Reprolysin_4"/>
    <property type="match status" value="1"/>
</dbReference>
<dbReference type="SUPFAM" id="SSF55486">
    <property type="entry name" value="Metalloproteases ('zincins'), catalytic domain"/>
    <property type="match status" value="1"/>
</dbReference>
<feature type="compositionally biased region" description="Low complexity" evidence="1">
    <location>
        <begin position="1098"/>
        <end position="1122"/>
    </location>
</feature>
<dbReference type="InterPro" id="IPR011050">
    <property type="entry name" value="Pectin_lyase_fold/virulence"/>
</dbReference>
<dbReference type="InterPro" id="IPR059226">
    <property type="entry name" value="Choice_anch_Q_dom"/>
</dbReference>
<dbReference type="NCBIfam" id="NF041518">
    <property type="entry name" value="choice_anch_Q"/>
    <property type="match status" value="1"/>
</dbReference>
<dbReference type="InterPro" id="IPR013783">
    <property type="entry name" value="Ig-like_fold"/>
</dbReference>
<dbReference type="PANTHER" id="PTHR11319:SF35">
    <property type="entry name" value="OUTER MEMBRANE PROTEIN PMPC-RELATED"/>
    <property type="match status" value="1"/>
</dbReference>
<dbReference type="PANTHER" id="PTHR11319">
    <property type="entry name" value="G PROTEIN-COUPLED RECEPTOR-RELATED"/>
    <property type="match status" value="1"/>
</dbReference>
<evidence type="ECO:0000313" key="3">
    <source>
        <dbReference type="Proteomes" id="UP001193081"/>
    </source>
</evidence>
<keyword evidence="3" id="KW-1185">Reference proteome</keyword>
<evidence type="ECO:0000313" key="2">
    <source>
        <dbReference type="EMBL" id="MBP1467672.1"/>
    </source>
</evidence>
<feature type="compositionally biased region" description="Pro residues" evidence="1">
    <location>
        <begin position="1123"/>
        <end position="1133"/>
    </location>
</feature>
<organism evidence="2 3">
    <name type="scientific">Candidatus Chloroploca mongolica</name>
    <dbReference type="NCBI Taxonomy" id="2528176"/>
    <lineage>
        <taxon>Bacteria</taxon>
        <taxon>Bacillati</taxon>
        <taxon>Chloroflexota</taxon>
        <taxon>Chloroflexia</taxon>
        <taxon>Chloroflexales</taxon>
        <taxon>Chloroflexineae</taxon>
        <taxon>Oscillochloridaceae</taxon>
        <taxon>Candidatus Chloroploca</taxon>
    </lineage>
</organism>
<dbReference type="RefSeq" id="WP_135479844.1">
    <property type="nucleotide sequence ID" value="NZ_SIJK02000039.1"/>
</dbReference>
<dbReference type="Gene3D" id="2.60.40.10">
    <property type="entry name" value="Immunoglobulins"/>
    <property type="match status" value="1"/>
</dbReference>
<feature type="region of interest" description="Disordered" evidence="1">
    <location>
        <begin position="1086"/>
        <end position="1149"/>
    </location>
</feature>
<dbReference type="Proteomes" id="UP001193081">
    <property type="component" value="Unassembled WGS sequence"/>
</dbReference>
<dbReference type="InterPro" id="IPR024079">
    <property type="entry name" value="MetalloPept_cat_dom_sf"/>
</dbReference>
<proteinExistence type="predicted"/>
<dbReference type="Gene3D" id="3.40.390.10">
    <property type="entry name" value="Collagenase (Catalytic Domain)"/>
    <property type="match status" value="1"/>
</dbReference>